<protein>
    <submittedName>
        <fullName evidence="1">Uncharacterized protein</fullName>
    </submittedName>
</protein>
<dbReference type="EMBL" id="CAJJDO010000157">
    <property type="protein sequence ID" value="CAD8209993.1"/>
    <property type="molecule type" value="Genomic_DNA"/>
</dbReference>
<accession>A0A8S1Y9C0</accession>
<keyword evidence="2" id="KW-1185">Reference proteome</keyword>
<evidence type="ECO:0000313" key="1">
    <source>
        <dbReference type="EMBL" id="CAD8209993.1"/>
    </source>
</evidence>
<gene>
    <name evidence="1" type="ORF">PPENT_87.1.T1570056</name>
</gene>
<comment type="caution">
    <text evidence="1">The sequence shown here is derived from an EMBL/GenBank/DDBJ whole genome shotgun (WGS) entry which is preliminary data.</text>
</comment>
<name>A0A8S1Y9C0_9CILI</name>
<dbReference type="Proteomes" id="UP000689195">
    <property type="component" value="Unassembled WGS sequence"/>
</dbReference>
<dbReference type="AlphaFoldDB" id="A0A8S1Y9C0"/>
<reference evidence="1" key="1">
    <citation type="submission" date="2021-01" db="EMBL/GenBank/DDBJ databases">
        <authorList>
            <consortium name="Genoscope - CEA"/>
            <person name="William W."/>
        </authorList>
    </citation>
    <scope>NUCLEOTIDE SEQUENCE</scope>
</reference>
<sequence>MGSVSQSNRVIITHQEVQRQIFGIHQQNYGNQIIQDNFDNQYNQNNQSDEDIQFYQDNQDNEDEDEEESQENDTSFNNLIIQFKLIDEFIQLHQQEVQRRKQEELLWKQFKMIEQLVQAHCDYVKLNNFLEDLEKSQKQNNNSDQIELNISLFYQKKYSQSIDYPCKHAKCQTVATMNSKGEVNCKKGCPSFTIKDALFDITYNKVFNKIENINIVNCVSIQTSIEMAQILKDSMARSQMNETDKNEFCKNFSSVLCLQFINLKKKQ</sequence>
<organism evidence="1 2">
    <name type="scientific">Paramecium pentaurelia</name>
    <dbReference type="NCBI Taxonomy" id="43138"/>
    <lineage>
        <taxon>Eukaryota</taxon>
        <taxon>Sar</taxon>
        <taxon>Alveolata</taxon>
        <taxon>Ciliophora</taxon>
        <taxon>Intramacronucleata</taxon>
        <taxon>Oligohymenophorea</taxon>
        <taxon>Peniculida</taxon>
        <taxon>Parameciidae</taxon>
        <taxon>Paramecium</taxon>
    </lineage>
</organism>
<evidence type="ECO:0000313" key="2">
    <source>
        <dbReference type="Proteomes" id="UP000689195"/>
    </source>
</evidence>
<dbReference type="OrthoDB" id="10348527at2759"/>
<proteinExistence type="predicted"/>